<dbReference type="AlphaFoldDB" id="F2CUI2"/>
<keyword evidence="2" id="KW-1133">Transmembrane helix</keyword>
<evidence type="ECO:0000256" key="1">
    <source>
        <dbReference type="SAM" id="MobiDB-lite"/>
    </source>
</evidence>
<feature type="transmembrane region" description="Helical" evidence="2">
    <location>
        <begin position="80"/>
        <end position="100"/>
    </location>
</feature>
<feature type="transmembrane region" description="Helical" evidence="2">
    <location>
        <begin position="440"/>
        <end position="459"/>
    </location>
</feature>
<evidence type="ECO:0000256" key="2">
    <source>
        <dbReference type="SAM" id="Phobius"/>
    </source>
</evidence>
<proteinExistence type="evidence at transcript level"/>
<evidence type="ECO:0000313" key="3">
    <source>
        <dbReference type="EMBL" id="BAJ86503.1"/>
    </source>
</evidence>
<feature type="compositionally biased region" description="Pro residues" evidence="1">
    <location>
        <begin position="49"/>
        <end position="58"/>
    </location>
</feature>
<feature type="transmembrane region" description="Helical" evidence="2">
    <location>
        <begin position="224"/>
        <end position="246"/>
    </location>
</feature>
<feature type="transmembrane region" description="Helical" evidence="2">
    <location>
        <begin position="258"/>
        <end position="277"/>
    </location>
</feature>
<keyword evidence="2" id="KW-0472">Membrane</keyword>
<feature type="transmembrane region" description="Helical" evidence="2">
    <location>
        <begin position="375"/>
        <end position="393"/>
    </location>
</feature>
<protein>
    <submittedName>
        <fullName evidence="3">Predicted protein</fullName>
    </submittedName>
</protein>
<organism evidence="3">
    <name type="scientific">Hordeum vulgare subsp. vulgare</name>
    <name type="common">Domesticated barley</name>
    <dbReference type="NCBI Taxonomy" id="112509"/>
    <lineage>
        <taxon>Eukaryota</taxon>
        <taxon>Viridiplantae</taxon>
        <taxon>Streptophyta</taxon>
        <taxon>Embryophyta</taxon>
        <taxon>Tracheophyta</taxon>
        <taxon>Spermatophyta</taxon>
        <taxon>Magnoliopsida</taxon>
        <taxon>Liliopsida</taxon>
        <taxon>Poales</taxon>
        <taxon>Poaceae</taxon>
        <taxon>BOP clade</taxon>
        <taxon>Pooideae</taxon>
        <taxon>Triticodae</taxon>
        <taxon>Triticeae</taxon>
        <taxon>Hordeinae</taxon>
        <taxon>Hordeum</taxon>
    </lineage>
</organism>
<feature type="transmembrane region" description="Helical" evidence="2">
    <location>
        <begin position="154"/>
        <end position="173"/>
    </location>
</feature>
<feature type="transmembrane region" description="Helical" evidence="2">
    <location>
        <begin position="298"/>
        <end position="331"/>
    </location>
</feature>
<feature type="region of interest" description="Disordered" evidence="1">
    <location>
        <begin position="1"/>
        <end position="60"/>
    </location>
</feature>
<feature type="transmembrane region" description="Helical" evidence="2">
    <location>
        <begin position="112"/>
        <end position="133"/>
    </location>
</feature>
<keyword evidence="2" id="KW-0812">Transmembrane</keyword>
<feature type="transmembrane region" description="Helical" evidence="2">
    <location>
        <begin position="179"/>
        <end position="203"/>
    </location>
</feature>
<name>F2CUI2_HORVV</name>
<reference evidence="3" key="1">
    <citation type="journal article" date="2011" name="Plant Physiol.">
        <title>Comprehensive sequence analysis of 24,783 barley full-length cDNAs derived from 12 clone libraries.</title>
        <authorList>
            <person name="Matsumoto T."/>
            <person name="Tanaka T."/>
            <person name="Sakai H."/>
            <person name="Amano N."/>
            <person name="Kanamori H."/>
            <person name="Kurita K."/>
            <person name="Kikuta A."/>
            <person name="Kamiya K."/>
            <person name="Yamamoto M."/>
            <person name="Ikawa H."/>
            <person name="Fujii N."/>
            <person name="Hori K."/>
            <person name="Itoh T."/>
            <person name="Sato K."/>
        </authorList>
    </citation>
    <scope>NUCLEOTIDE SEQUENCE</scope>
    <source>
        <tissue evidence="3">Shoot</tissue>
    </source>
</reference>
<feature type="transmembrane region" description="Helical" evidence="2">
    <location>
        <begin position="400"/>
        <end position="420"/>
    </location>
</feature>
<sequence length="460" mass="49501">MELECKTQASLNVDVEAATPKLEMDQKDGVAPPPSSPPKLKMDQKAGKAPPPTPPSKMLPPVEERAVIETRETTKANENLDLGGGIAGFGLVMMVAWYFLPPGDRGAHNLLYVIPLVLGLKCLISGVCLMLLSMNLLELPQHLVSESQLMISKYLPWLCSALPVITLISPLLLSGYKLYKYIGLALLVILTAPFAVVRWYVGLKAEGGDEDAAFQEHKQELETAFKLVSAISNSAIGGVVALVVNYNVTGGSGKTRSAVLVAIFLVFTTSISSLLSMQIRAKVLEINSQKLRGCIIKCMWLAIIFMHFLLACAILAEVFAIVEFAILAAFAPWVFAAAVYIFKERCVGCTAAQDSNPSEYQKARLKWKAEMGHKITMWSFTAIIAIFGGFLHGKAESLKACTILFTSAFMSGFALTAATIKPESTSVGLAAATTVLDCTAKATFAAAIFAIIIAVVLDIF</sequence>
<dbReference type="EMBL" id="AK355284">
    <property type="protein sequence ID" value="BAJ86503.1"/>
    <property type="molecule type" value="mRNA"/>
</dbReference>
<accession>F2CUI2</accession>